<name>A0ABW3CWZ3_9FLAO</name>
<dbReference type="Proteomes" id="UP001596978">
    <property type="component" value="Unassembled WGS sequence"/>
</dbReference>
<proteinExistence type="predicted"/>
<dbReference type="InterPro" id="IPR012334">
    <property type="entry name" value="Pectin_lyas_fold"/>
</dbReference>
<comment type="caution">
    <text evidence="4">The sequence shown here is derived from an EMBL/GenBank/DDBJ whole genome shotgun (WGS) entry which is preliminary data.</text>
</comment>
<sequence>MLITTLPTSLKSVKATFLMLICLSTASLSYATVYNCSTVNCIRDAMAIANPGDEIIIAPGTYEPSGKIEDAIGKFVRFTSDRSGSATNPIIIRGSSSTNRPLLQCPDNDIYDGAVISITGDHWIIRDIQVAQGSKGIMLDTANYCTLFNVDVQDVAEEAIHIRSGSSHNTIENCSVSNTGVQSPGFGEGIYIGSDRGQHGTYDPNCNNNTVTNCILGPNIRAEHFDIKEGTEYNVVKDCVMDGTGITGANFSDSFMDIKGIYAFVYNNTFNVNGETNINSIIDFNNRTTSSYTYKTGYRNAFFNNTFNLGTLDYIPTATSRGAVSTEIHVWDNIRNPDSPWIKTSNTAASTDAFEFCPSWNIVTCSTLGTDTVETLRFSFYPNPVKNELQIVGDNLNDLSVTIYNIEGRLVFEKQLIVSEETTRVDLSQLGAGVYILNLAGTSGHMTKMVIKE</sequence>
<evidence type="ECO:0000313" key="5">
    <source>
        <dbReference type="Proteomes" id="UP001596978"/>
    </source>
</evidence>
<feature type="signal peptide" evidence="2">
    <location>
        <begin position="1"/>
        <end position="31"/>
    </location>
</feature>
<dbReference type="RefSeq" id="WP_386404896.1">
    <property type="nucleotide sequence ID" value="NZ_JBHTJH010000004.1"/>
</dbReference>
<reference evidence="5" key="1">
    <citation type="journal article" date="2019" name="Int. J. Syst. Evol. Microbiol.">
        <title>The Global Catalogue of Microorganisms (GCM) 10K type strain sequencing project: providing services to taxonomists for standard genome sequencing and annotation.</title>
        <authorList>
            <consortium name="The Broad Institute Genomics Platform"/>
            <consortium name="The Broad Institute Genome Sequencing Center for Infectious Disease"/>
            <person name="Wu L."/>
            <person name="Ma J."/>
        </authorList>
    </citation>
    <scope>NUCLEOTIDE SEQUENCE [LARGE SCALE GENOMIC DNA]</scope>
    <source>
        <strain evidence="5">CCUG 62952</strain>
    </source>
</reference>
<dbReference type="InterPro" id="IPR011050">
    <property type="entry name" value="Pectin_lyase_fold/virulence"/>
</dbReference>
<evidence type="ECO:0000313" key="4">
    <source>
        <dbReference type="EMBL" id="MFD0861592.1"/>
    </source>
</evidence>
<dbReference type="InterPro" id="IPR006626">
    <property type="entry name" value="PbH1"/>
</dbReference>
<dbReference type="NCBIfam" id="TIGR04183">
    <property type="entry name" value="Por_Secre_tail"/>
    <property type="match status" value="1"/>
</dbReference>
<dbReference type="Gene3D" id="2.160.20.10">
    <property type="entry name" value="Single-stranded right-handed beta-helix, Pectin lyase-like"/>
    <property type="match status" value="1"/>
</dbReference>
<dbReference type="EMBL" id="JBHTJH010000004">
    <property type="protein sequence ID" value="MFD0861592.1"/>
    <property type="molecule type" value="Genomic_DNA"/>
</dbReference>
<evidence type="ECO:0000259" key="3">
    <source>
        <dbReference type="Pfam" id="PF18962"/>
    </source>
</evidence>
<protein>
    <submittedName>
        <fullName evidence="4">T9SS type A sorting domain-containing protein</fullName>
    </submittedName>
</protein>
<keyword evidence="1 2" id="KW-0732">Signal</keyword>
<feature type="chain" id="PRO_5047501717" evidence="2">
    <location>
        <begin position="32"/>
        <end position="453"/>
    </location>
</feature>
<evidence type="ECO:0000256" key="2">
    <source>
        <dbReference type="SAM" id="SignalP"/>
    </source>
</evidence>
<dbReference type="SUPFAM" id="SSF51126">
    <property type="entry name" value="Pectin lyase-like"/>
    <property type="match status" value="1"/>
</dbReference>
<dbReference type="SMART" id="SM00710">
    <property type="entry name" value="PbH1"/>
    <property type="match status" value="5"/>
</dbReference>
<evidence type="ECO:0000256" key="1">
    <source>
        <dbReference type="ARBA" id="ARBA00022729"/>
    </source>
</evidence>
<dbReference type="Pfam" id="PF18962">
    <property type="entry name" value="Por_Secre_tail"/>
    <property type="match status" value="1"/>
</dbReference>
<gene>
    <name evidence="4" type="ORF">ACFQ1M_05200</name>
</gene>
<dbReference type="InterPro" id="IPR026444">
    <property type="entry name" value="Secre_tail"/>
</dbReference>
<accession>A0ABW3CWZ3</accession>
<keyword evidence="5" id="KW-1185">Reference proteome</keyword>
<feature type="domain" description="Secretion system C-terminal sorting" evidence="3">
    <location>
        <begin position="381"/>
        <end position="451"/>
    </location>
</feature>
<organism evidence="4 5">
    <name type="scientific">Sungkyunkwania multivorans</name>
    <dbReference type="NCBI Taxonomy" id="1173618"/>
    <lineage>
        <taxon>Bacteria</taxon>
        <taxon>Pseudomonadati</taxon>
        <taxon>Bacteroidota</taxon>
        <taxon>Flavobacteriia</taxon>
        <taxon>Flavobacteriales</taxon>
        <taxon>Flavobacteriaceae</taxon>
        <taxon>Sungkyunkwania</taxon>
    </lineage>
</organism>